<evidence type="ECO:0000313" key="1">
    <source>
        <dbReference type="EMBL" id="KAK8986330.1"/>
    </source>
</evidence>
<organism evidence="1 2">
    <name type="scientific">Hibiscus sabdariffa</name>
    <name type="common">roselle</name>
    <dbReference type="NCBI Taxonomy" id="183260"/>
    <lineage>
        <taxon>Eukaryota</taxon>
        <taxon>Viridiplantae</taxon>
        <taxon>Streptophyta</taxon>
        <taxon>Embryophyta</taxon>
        <taxon>Tracheophyta</taxon>
        <taxon>Spermatophyta</taxon>
        <taxon>Magnoliopsida</taxon>
        <taxon>eudicotyledons</taxon>
        <taxon>Gunneridae</taxon>
        <taxon>Pentapetalae</taxon>
        <taxon>rosids</taxon>
        <taxon>malvids</taxon>
        <taxon>Malvales</taxon>
        <taxon>Malvaceae</taxon>
        <taxon>Malvoideae</taxon>
        <taxon>Hibiscus</taxon>
    </lineage>
</organism>
<keyword evidence="2" id="KW-1185">Reference proteome</keyword>
<proteinExistence type="predicted"/>
<comment type="caution">
    <text evidence="1">The sequence shown here is derived from an EMBL/GenBank/DDBJ whole genome shotgun (WGS) entry which is preliminary data.</text>
</comment>
<reference evidence="1 2" key="1">
    <citation type="journal article" date="2024" name="G3 (Bethesda)">
        <title>Genome assembly of Hibiscus sabdariffa L. provides insights into metabolisms of medicinal natural products.</title>
        <authorList>
            <person name="Kim T."/>
        </authorList>
    </citation>
    <scope>NUCLEOTIDE SEQUENCE [LARGE SCALE GENOMIC DNA]</scope>
    <source>
        <strain evidence="1">TK-2024</strain>
        <tissue evidence="1">Old leaves</tissue>
    </source>
</reference>
<accession>A0ABR2PD02</accession>
<name>A0ABR2PD02_9ROSI</name>
<gene>
    <name evidence="1" type="ORF">V6N11_013824</name>
</gene>
<dbReference type="EMBL" id="JBBPBN010000064">
    <property type="protein sequence ID" value="KAK8986330.1"/>
    <property type="molecule type" value="Genomic_DNA"/>
</dbReference>
<evidence type="ECO:0000313" key="2">
    <source>
        <dbReference type="Proteomes" id="UP001396334"/>
    </source>
</evidence>
<sequence>MQTTMTTKNQPCMVVTSSSLHESPYVEDGSSCLKTRGNNSDFAQSIPGPAWCHMGAAAQMLFEDSTQ</sequence>
<dbReference type="Proteomes" id="UP001396334">
    <property type="component" value="Unassembled WGS sequence"/>
</dbReference>
<protein>
    <submittedName>
        <fullName evidence="1">Uncharacterized protein</fullName>
    </submittedName>
</protein>